<dbReference type="InterPro" id="IPR001708">
    <property type="entry name" value="YidC/ALB3/OXA1/COX18"/>
</dbReference>
<evidence type="ECO:0000313" key="15">
    <source>
        <dbReference type="Proteomes" id="UP000234748"/>
    </source>
</evidence>
<keyword evidence="8 12" id="KW-0472">Membrane</keyword>
<keyword evidence="2 12" id="KW-0813">Transport</keyword>
<evidence type="ECO:0000256" key="5">
    <source>
        <dbReference type="ARBA" id="ARBA00022729"/>
    </source>
</evidence>
<dbReference type="NCBIfam" id="NF002803">
    <property type="entry name" value="PRK02944.1"/>
    <property type="match status" value="1"/>
</dbReference>
<dbReference type="InterPro" id="IPR028055">
    <property type="entry name" value="YidC/Oxa/ALB_C"/>
</dbReference>
<keyword evidence="7 12" id="KW-1133">Transmembrane helix</keyword>
<organism evidence="14 15">
    <name type="scientific">Peribacillus deserti</name>
    <dbReference type="NCBI Taxonomy" id="673318"/>
    <lineage>
        <taxon>Bacteria</taxon>
        <taxon>Bacillati</taxon>
        <taxon>Bacillota</taxon>
        <taxon>Bacilli</taxon>
        <taxon>Bacillales</taxon>
        <taxon>Bacillaceae</taxon>
        <taxon>Peribacillus</taxon>
    </lineage>
</organism>
<dbReference type="HAMAP" id="MF_01811">
    <property type="entry name" value="YidC_type2"/>
    <property type="match status" value="1"/>
</dbReference>
<name>A0A2N5M5F8_9BACI</name>
<evidence type="ECO:0000256" key="8">
    <source>
        <dbReference type="ARBA" id="ARBA00023136"/>
    </source>
</evidence>
<dbReference type="GO" id="GO:0015031">
    <property type="term" value="P:protein transport"/>
    <property type="evidence" value="ECO:0007669"/>
    <property type="project" value="UniProtKB-KW"/>
</dbReference>
<keyword evidence="6 12" id="KW-0653">Protein transport</keyword>
<reference evidence="14 15" key="1">
    <citation type="submission" date="2017-11" db="EMBL/GenBank/DDBJ databases">
        <title>Comparitive Functional Genomics of Dry Heat Resistant strains isolated from the Viking Spacecraft.</title>
        <authorList>
            <person name="Seuylemezian A."/>
            <person name="Cooper K."/>
            <person name="Vaishampayan P."/>
        </authorList>
    </citation>
    <scope>NUCLEOTIDE SEQUENCE [LARGE SCALE GENOMIC DNA]</scope>
    <source>
        <strain evidence="14 15">V1-29</strain>
    </source>
</reference>
<dbReference type="Pfam" id="PF02096">
    <property type="entry name" value="60KD_IMP"/>
    <property type="match status" value="1"/>
</dbReference>
<dbReference type="GO" id="GO:0005886">
    <property type="term" value="C:plasma membrane"/>
    <property type="evidence" value="ECO:0007669"/>
    <property type="project" value="UniProtKB-SubCell"/>
</dbReference>
<evidence type="ECO:0000256" key="7">
    <source>
        <dbReference type="ARBA" id="ARBA00022989"/>
    </source>
</evidence>
<dbReference type="PANTHER" id="PTHR12428">
    <property type="entry name" value="OXA1"/>
    <property type="match status" value="1"/>
</dbReference>
<evidence type="ECO:0000259" key="13">
    <source>
        <dbReference type="Pfam" id="PF02096"/>
    </source>
</evidence>
<dbReference type="RefSeq" id="WP_101642572.1">
    <property type="nucleotide sequence ID" value="NZ_PGUY01000038.1"/>
</dbReference>
<evidence type="ECO:0000256" key="10">
    <source>
        <dbReference type="ARBA" id="ARBA00023186"/>
    </source>
</evidence>
<feature type="domain" description="Membrane insertase YidC/Oxa/ALB C-terminal" evidence="13">
    <location>
        <begin position="59"/>
        <end position="241"/>
    </location>
</feature>
<evidence type="ECO:0000313" key="14">
    <source>
        <dbReference type="EMBL" id="PLT29503.1"/>
    </source>
</evidence>
<feature type="transmembrane region" description="Helical" evidence="12">
    <location>
        <begin position="128"/>
        <end position="149"/>
    </location>
</feature>
<evidence type="ECO:0000256" key="9">
    <source>
        <dbReference type="ARBA" id="ARBA00023139"/>
    </source>
</evidence>
<evidence type="ECO:0000256" key="1">
    <source>
        <dbReference type="ARBA" id="ARBA00004651"/>
    </source>
</evidence>
<protein>
    <recommendedName>
        <fullName evidence="12">Membrane protein insertase YidC</fullName>
    </recommendedName>
    <alternativeName>
        <fullName evidence="12">Foldase YidC</fullName>
    </alternativeName>
    <alternativeName>
        <fullName evidence="12">Membrane integrase YidC</fullName>
    </alternativeName>
    <alternativeName>
        <fullName evidence="12">Membrane protein YidC</fullName>
    </alternativeName>
</protein>
<evidence type="ECO:0000256" key="6">
    <source>
        <dbReference type="ARBA" id="ARBA00022927"/>
    </source>
</evidence>
<gene>
    <name evidence="12" type="primary">yidC</name>
    <name evidence="14" type="ORF">CUU66_12295</name>
</gene>
<comment type="caution">
    <text evidence="12">Lacks conserved residue(s) required for the propagation of feature annotation.</text>
</comment>
<keyword evidence="11 12" id="KW-0449">Lipoprotein</keyword>
<evidence type="ECO:0000256" key="11">
    <source>
        <dbReference type="ARBA" id="ARBA00023288"/>
    </source>
</evidence>
<dbReference type="InterPro" id="IPR023060">
    <property type="entry name" value="YidC/YidC1/YidC2_Firmicutes"/>
</dbReference>
<keyword evidence="5 12" id="KW-0732">Signal</keyword>
<comment type="function">
    <text evidence="12">Required for the insertion and/or proper folding and/or complex formation of integral membrane proteins into the membrane. Involved in integration of membrane proteins that insert both dependently and independently of the Sec translocase complex, as well as at least some lipoproteins.</text>
</comment>
<dbReference type="PANTHER" id="PTHR12428:SF65">
    <property type="entry name" value="CYTOCHROME C OXIDASE ASSEMBLY PROTEIN COX18, MITOCHONDRIAL"/>
    <property type="match status" value="1"/>
</dbReference>
<keyword evidence="15" id="KW-1185">Reference proteome</keyword>
<evidence type="ECO:0000256" key="3">
    <source>
        <dbReference type="ARBA" id="ARBA00022475"/>
    </source>
</evidence>
<evidence type="ECO:0000256" key="12">
    <source>
        <dbReference type="HAMAP-Rule" id="MF_01811"/>
    </source>
</evidence>
<comment type="subcellular location">
    <subcellularLocation>
        <location evidence="1 12">Cell membrane</location>
        <topology evidence="1 12">Multi-pass membrane protein</topology>
    </subcellularLocation>
</comment>
<keyword evidence="3 12" id="KW-1003">Cell membrane</keyword>
<keyword evidence="4 12" id="KW-0812">Transmembrane</keyword>
<dbReference type="CDD" id="cd20070">
    <property type="entry name" value="5TM_YidC_Alb3"/>
    <property type="match status" value="1"/>
</dbReference>
<sequence length="258" mass="28951">MKKRIILSIGLISMMLFLAGCSQVNKPITAESTGFWNEYIVYPLSLFIIKVAEALGGSYGFSIIVVTLVIRLAILPLMIKQIRSSKAMQALQPEMQELRKKYASKDAATQQKLQQETMALFQKHGVNPLAGCFPLIVQMPILIGFYHAISRTREIANHNFLWFDLGEHDPYYILPIVAGITTFIQQKMSMAGTAQQNPQMAMMLWIMPIMIVVFAINFPAALSLYWVVGNLFMIVQTYFIKGPELRNAPAKNTGGAKK</sequence>
<keyword evidence="9" id="KW-0564">Palmitate</keyword>
<feature type="transmembrane region" description="Helical" evidence="12">
    <location>
        <begin position="200"/>
        <end position="218"/>
    </location>
</feature>
<dbReference type="Proteomes" id="UP000234748">
    <property type="component" value="Unassembled WGS sequence"/>
</dbReference>
<proteinExistence type="inferred from homology"/>
<dbReference type="GO" id="GO:0032977">
    <property type="term" value="F:membrane insertase activity"/>
    <property type="evidence" value="ECO:0007669"/>
    <property type="project" value="InterPro"/>
</dbReference>
<dbReference type="OrthoDB" id="9780552at2"/>
<accession>A0A2N5M5F8</accession>
<dbReference type="InterPro" id="IPR047196">
    <property type="entry name" value="YidC_ALB_C"/>
</dbReference>
<comment type="similarity">
    <text evidence="12">Belongs to the OXA1/ALB3/YidC family. Type 2 subfamily.</text>
</comment>
<dbReference type="PROSITE" id="PS51257">
    <property type="entry name" value="PROKAR_LIPOPROTEIN"/>
    <property type="match status" value="1"/>
</dbReference>
<dbReference type="GO" id="GO:0051205">
    <property type="term" value="P:protein insertion into membrane"/>
    <property type="evidence" value="ECO:0007669"/>
    <property type="project" value="TreeGrafter"/>
</dbReference>
<dbReference type="EMBL" id="PGUY01000038">
    <property type="protein sequence ID" value="PLT29503.1"/>
    <property type="molecule type" value="Genomic_DNA"/>
</dbReference>
<dbReference type="NCBIfam" id="TIGR03592">
    <property type="entry name" value="yidC_oxa1_cterm"/>
    <property type="match status" value="1"/>
</dbReference>
<dbReference type="AlphaFoldDB" id="A0A2N5M5F8"/>
<dbReference type="PRINTS" id="PR00701">
    <property type="entry name" value="60KDINNERMP"/>
</dbReference>
<evidence type="ECO:0000256" key="2">
    <source>
        <dbReference type="ARBA" id="ARBA00022448"/>
    </source>
</evidence>
<keyword evidence="10 12" id="KW-0143">Chaperone</keyword>
<dbReference type="PRINTS" id="PR01900">
    <property type="entry name" value="YIDCPROTEIN"/>
</dbReference>
<evidence type="ECO:0000256" key="4">
    <source>
        <dbReference type="ARBA" id="ARBA00022692"/>
    </source>
</evidence>
<comment type="caution">
    <text evidence="14">The sequence shown here is derived from an EMBL/GenBank/DDBJ whole genome shotgun (WGS) entry which is preliminary data.</text>
</comment>
<feature type="transmembrane region" description="Helical" evidence="12">
    <location>
        <begin position="54"/>
        <end position="79"/>
    </location>
</feature>